<protein>
    <submittedName>
        <fullName evidence="1">Uncharacterized protein</fullName>
    </submittedName>
</protein>
<organism evidence="1 2">
    <name type="scientific">Rosa chinensis</name>
    <name type="common">China rose</name>
    <dbReference type="NCBI Taxonomy" id="74649"/>
    <lineage>
        <taxon>Eukaryota</taxon>
        <taxon>Viridiplantae</taxon>
        <taxon>Streptophyta</taxon>
        <taxon>Embryophyta</taxon>
        <taxon>Tracheophyta</taxon>
        <taxon>Spermatophyta</taxon>
        <taxon>Magnoliopsida</taxon>
        <taxon>eudicotyledons</taxon>
        <taxon>Gunneridae</taxon>
        <taxon>Pentapetalae</taxon>
        <taxon>rosids</taxon>
        <taxon>fabids</taxon>
        <taxon>Rosales</taxon>
        <taxon>Rosaceae</taxon>
        <taxon>Rosoideae</taxon>
        <taxon>Rosoideae incertae sedis</taxon>
        <taxon>Rosa</taxon>
    </lineage>
</organism>
<gene>
    <name evidence="1" type="ORF">RchiOBHm_Chr1g0321771</name>
</gene>
<evidence type="ECO:0000313" key="1">
    <source>
        <dbReference type="EMBL" id="PRQ55180.1"/>
    </source>
</evidence>
<dbReference type="EMBL" id="PDCK01000039">
    <property type="protein sequence ID" value="PRQ55180.1"/>
    <property type="molecule type" value="Genomic_DNA"/>
</dbReference>
<name>A0A2P6S8Z6_ROSCH</name>
<sequence>MNNKTSSRLPVFHILTVEVQLNKIHIPTEQIRDSNNQIFQVPDKQVHNQTVPTPK</sequence>
<comment type="caution">
    <text evidence="1">The sequence shown here is derived from an EMBL/GenBank/DDBJ whole genome shotgun (WGS) entry which is preliminary data.</text>
</comment>
<reference evidence="1 2" key="1">
    <citation type="journal article" date="2018" name="Nat. Genet.">
        <title>The Rosa genome provides new insights in the design of modern roses.</title>
        <authorList>
            <person name="Bendahmane M."/>
        </authorList>
    </citation>
    <scope>NUCLEOTIDE SEQUENCE [LARGE SCALE GENOMIC DNA]</scope>
    <source>
        <strain evidence="2">cv. Old Blush</strain>
    </source>
</reference>
<dbReference type="AlphaFoldDB" id="A0A2P6S8Z6"/>
<keyword evidence="2" id="KW-1185">Reference proteome</keyword>
<accession>A0A2P6S8Z6</accession>
<proteinExistence type="predicted"/>
<dbReference type="Gramene" id="PRQ55180">
    <property type="protein sequence ID" value="PRQ55180"/>
    <property type="gene ID" value="RchiOBHm_Chr1g0321771"/>
</dbReference>
<evidence type="ECO:0000313" key="2">
    <source>
        <dbReference type="Proteomes" id="UP000238479"/>
    </source>
</evidence>
<dbReference type="Proteomes" id="UP000238479">
    <property type="component" value="Chromosome 1"/>
</dbReference>